<feature type="transmembrane region" description="Helical" evidence="5">
    <location>
        <begin position="86"/>
        <end position="110"/>
    </location>
</feature>
<dbReference type="InterPro" id="IPR047130">
    <property type="entry name" value="7TM_GPCR_Srsx_nematod"/>
</dbReference>
<dbReference type="SMART" id="SM01381">
    <property type="entry name" value="7TM_GPCR_Srsx"/>
    <property type="match status" value="1"/>
</dbReference>
<reference evidence="7" key="1">
    <citation type="submission" date="2022-10" db="EMBL/GenBank/DDBJ databases">
        <title>Genome assembly of Pristionchus species.</title>
        <authorList>
            <person name="Yoshida K."/>
            <person name="Sommer R.J."/>
        </authorList>
    </citation>
    <scope>NUCLEOTIDE SEQUENCE [LARGE SCALE GENOMIC DNA]</scope>
    <source>
        <strain evidence="7">RS5460</strain>
    </source>
</reference>
<dbReference type="GO" id="GO:0004930">
    <property type="term" value="F:G protein-coupled receptor activity"/>
    <property type="evidence" value="ECO:0007669"/>
    <property type="project" value="InterPro"/>
</dbReference>
<comment type="caution">
    <text evidence="6">The sequence shown here is derived from an EMBL/GenBank/DDBJ whole genome shotgun (WGS) entry which is preliminary data.</text>
</comment>
<evidence type="ECO:0000313" key="7">
    <source>
        <dbReference type="Proteomes" id="UP001328107"/>
    </source>
</evidence>
<evidence type="ECO:0000256" key="5">
    <source>
        <dbReference type="SAM" id="Phobius"/>
    </source>
</evidence>
<dbReference type="PANTHER" id="PTHR23360:SF37">
    <property type="entry name" value="G-PROTEIN COUPLED RECEPTORS FAMILY 1 PROFILE DOMAIN-CONTAINING PROTEIN"/>
    <property type="match status" value="1"/>
</dbReference>
<organism evidence="6 7">
    <name type="scientific">Pristionchus mayeri</name>
    <dbReference type="NCBI Taxonomy" id="1317129"/>
    <lineage>
        <taxon>Eukaryota</taxon>
        <taxon>Metazoa</taxon>
        <taxon>Ecdysozoa</taxon>
        <taxon>Nematoda</taxon>
        <taxon>Chromadorea</taxon>
        <taxon>Rhabditida</taxon>
        <taxon>Rhabditina</taxon>
        <taxon>Diplogasteromorpha</taxon>
        <taxon>Diplogasteroidea</taxon>
        <taxon>Neodiplogasteridae</taxon>
        <taxon>Pristionchus</taxon>
    </lineage>
</organism>
<dbReference type="GO" id="GO:0016020">
    <property type="term" value="C:membrane"/>
    <property type="evidence" value="ECO:0007669"/>
    <property type="project" value="UniProtKB-SubCell"/>
</dbReference>
<evidence type="ECO:0000256" key="3">
    <source>
        <dbReference type="ARBA" id="ARBA00022989"/>
    </source>
</evidence>
<keyword evidence="2 5" id="KW-0812">Transmembrane</keyword>
<evidence type="ECO:0000256" key="2">
    <source>
        <dbReference type="ARBA" id="ARBA00022692"/>
    </source>
</evidence>
<proteinExistence type="predicted"/>
<feature type="transmembrane region" description="Helical" evidence="5">
    <location>
        <begin position="188"/>
        <end position="213"/>
    </location>
</feature>
<dbReference type="Pfam" id="PF10320">
    <property type="entry name" value="7TM_GPCR_Srsx"/>
    <property type="match status" value="2"/>
</dbReference>
<evidence type="ECO:0000313" key="6">
    <source>
        <dbReference type="EMBL" id="GMR42778.1"/>
    </source>
</evidence>
<name>A0AAN4ZQ90_9BILA</name>
<accession>A0AAN4ZQ90</accession>
<protein>
    <recommendedName>
        <fullName evidence="8">G protein-coupled receptor</fullName>
    </recommendedName>
</protein>
<dbReference type="EMBL" id="BTRK01000003">
    <property type="protein sequence ID" value="GMR42778.1"/>
    <property type="molecule type" value="Genomic_DNA"/>
</dbReference>
<evidence type="ECO:0008006" key="8">
    <source>
        <dbReference type="Google" id="ProtNLM"/>
    </source>
</evidence>
<feature type="transmembrane region" description="Helical" evidence="5">
    <location>
        <begin position="225"/>
        <end position="248"/>
    </location>
</feature>
<dbReference type="AlphaFoldDB" id="A0AAN4ZQ90"/>
<dbReference type="InterPro" id="IPR019424">
    <property type="entry name" value="7TM_GPCR_Srsx"/>
</dbReference>
<keyword evidence="7" id="KW-1185">Reference proteome</keyword>
<evidence type="ECO:0000256" key="4">
    <source>
        <dbReference type="ARBA" id="ARBA00023136"/>
    </source>
</evidence>
<dbReference type="Proteomes" id="UP001328107">
    <property type="component" value="Unassembled WGS sequence"/>
</dbReference>
<gene>
    <name evidence="6" type="ORF">PMAYCL1PPCAC_12973</name>
</gene>
<evidence type="ECO:0000256" key="1">
    <source>
        <dbReference type="ARBA" id="ARBA00004370"/>
    </source>
</evidence>
<dbReference type="InterPro" id="IPR000276">
    <property type="entry name" value="GPCR_Rhodpsn"/>
</dbReference>
<feature type="non-terminal residue" evidence="6">
    <location>
        <position position="270"/>
    </location>
</feature>
<sequence length="270" mass="31492">MFNGLSICSSVIFMDSSEIPLCHPPLSLPFEVRRIWYFIALIFNVITIVSYLVGFTVIHCKYKNPYCTVQIENVEIERKAMKSFPVIIIFFLYSQFVSTFLANFIFFNYAGYSKELIERAQAFMIFPAMACYSSTFYVCFVRSCEYRRIFWSQMVKIFESFVIILRYRGYLVEHCHFVSHTCFRLLSLYIFTNCVQMGIMAAISTDMLISIAFPFRHRSWRRTPYLTSLVLPGIIYGATVLIIGLVSADTEEIKLCQPPSSLPFQVRKVW</sequence>
<comment type="subcellular location">
    <subcellularLocation>
        <location evidence="1">Membrane</location>
    </subcellularLocation>
</comment>
<keyword evidence="4 5" id="KW-0472">Membrane</keyword>
<feature type="transmembrane region" description="Helical" evidence="5">
    <location>
        <begin position="35"/>
        <end position="58"/>
    </location>
</feature>
<feature type="transmembrane region" description="Helical" evidence="5">
    <location>
        <begin position="122"/>
        <end position="140"/>
    </location>
</feature>
<dbReference type="PANTHER" id="PTHR23360">
    <property type="entry name" value="G-PROTEIN COUPLED RECEPTORS FAMILY 1 PROFILE DOMAIN-CONTAINING PROTEIN-RELATED"/>
    <property type="match status" value="1"/>
</dbReference>
<keyword evidence="3 5" id="KW-1133">Transmembrane helix</keyword>